<name>A0A9X0EH15_9PSED</name>
<evidence type="ECO:0000313" key="2">
    <source>
        <dbReference type="Proteomes" id="UP000029719"/>
    </source>
</evidence>
<gene>
    <name evidence="1" type="ORF">LT42_06005</name>
</gene>
<reference evidence="1 2" key="1">
    <citation type="submission" date="2014-09" db="EMBL/GenBank/DDBJ databases">
        <title>Genome sequence of Pseudomonas lutea strain DSM 17257T.</title>
        <authorList>
            <person name="Kwak Y."/>
            <person name="Shin J.-H."/>
        </authorList>
    </citation>
    <scope>NUCLEOTIDE SEQUENCE [LARGE SCALE GENOMIC DNA]</scope>
    <source>
        <strain evidence="1 2">DSM 17257</strain>
    </source>
</reference>
<comment type="caution">
    <text evidence="1">The sequence shown here is derived from an EMBL/GenBank/DDBJ whole genome shotgun (WGS) entry which is preliminary data.</text>
</comment>
<evidence type="ECO:0000313" key="1">
    <source>
        <dbReference type="EMBL" id="KGF65493.1"/>
    </source>
</evidence>
<sequence>MDVFRIEADGPQWKLLKAHGYKVIRVAEDQATLIEHVLTLTQGHGAVIRFESDSGVRELRVGDVDTDEYMP</sequence>
<proteinExistence type="predicted"/>
<dbReference type="EMBL" id="JRMB01000001">
    <property type="protein sequence ID" value="KGF65493.1"/>
    <property type="molecule type" value="Genomic_DNA"/>
</dbReference>
<dbReference type="OrthoDB" id="7023169at2"/>
<dbReference type="AlphaFoldDB" id="A0A9X0EH15"/>
<protein>
    <submittedName>
        <fullName evidence="1">Uncharacterized protein</fullName>
    </submittedName>
</protein>
<organism evidence="1 2">
    <name type="scientific">Pseudomonas lutea</name>
    <dbReference type="NCBI Taxonomy" id="243924"/>
    <lineage>
        <taxon>Bacteria</taxon>
        <taxon>Pseudomonadati</taxon>
        <taxon>Pseudomonadota</taxon>
        <taxon>Gammaproteobacteria</taxon>
        <taxon>Pseudomonadales</taxon>
        <taxon>Pseudomonadaceae</taxon>
        <taxon>Pseudomonas</taxon>
    </lineage>
</organism>
<accession>A0A9X0EH15</accession>
<dbReference type="Proteomes" id="UP000029719">
    <property type="component" value="Unassembled WGS sequence"/>
</dbReference>
<dbReference type="RefSeq" id="WP_037013011.1">
    <property type="nucleotide sequence ID" value="NZ_JRMB01000001.1"/>
</dbReference>